<feature type="compositionally biased region" description="Polar residues" evidence="1">
    <location>
        <begin position="148"/>
        <end position="173"/>
    </location>
</feature>
<sequence>MGRQSENRRASGEDDAEGTNVQPRSLRHKLSGLFNRDTKANRTQSAPPVPPIPTLYTTTSTVETSNNEPPKDKTPTMNPLVDKALPSIPPIESDERFQPDRPVPPTPDRVRKPSIASSGGQGRDMYEEFPACGWATAAESEWDRQPPHKQTFSHLDVPPQQQQRNPSAPSSSYLPIPRSLFPSRSANMLARPLQTGNGFDPPDSHITAMPRASSTANLSRNLITGMKNFLAGAKDRDKNKRKTMAMTAISSPMPPQTSPKAQQFFHGTPPNRVKRSPSAFSDSEEDEEYHVVASSLGNRRSVSTNDLPGTIFKQRNKDKALRRISPDAEALDLAGTSYNSVSLAEFSGSARMLHRNFSLGHRNGKTHLPPPQFNINITSSDPPKKDLRESTMPDITSGPSSDSIQPKARDPAIADTFSGYSSQPNMRDSTRHKDMTRISADLTRPHTRDPTAPDIVVGPSPYPKMADLRAALRNIGLGIHDPSRPHTRDATAPDIIVGPSPYPEVATVNASMGNVGYGAPPTCIPGPRPTFRHPGARAPLDTPKPQRNGMRHMTGLNMLPNVMEFAEPPQWYLDSRKENPDTPQSPPESRMTSPGLEVTATNEAEDR</sequence>
<feature type="compositionally biased region" description="Basic and acidic residues" evidence="1">
    <location>
        <begin position="382"/>
        <end position="391"/>
    </location>
</feature>
<dbReference type="AlphaFoldDB" id="A0A6A6QG35"/>
<dbReference type="Proteomes" id="UP000799750">
    <property type="component" value="Unassembled WGS sequence"/>
</dbReference>
<name>A0A6A6QG35_9PEZI</name>
<accession>A0A6A6QG35</accession>
<feature type="compositionally biased region" description="Low complexity" evidence="1">
    <location>
        <begin position="57"/>
        <end position="68"/>
    </location>
</feature>
<dbReference type="OrthoDB" id="10420370at2759"/>
<reference evidence="2" key="1">
    <citation type="journal article" date="2020" name="Stud. Mycol.">
        <title>101 Dothideomycetes genomes: a test case for predicting lifestyles and emergence of pathogens.</title>
        <authorList>
            <person name="Haridas S."/>
            <person name="Albert R."/>
            <person name="Binder M."/>
            <person name="Bloem J."/>
            <person name="Labutti K."/>
            <person name="Salamov A."/>
            <person name="Andreopoulos B."/>
            <person name="Baker S."/>
            <person name="Barry K."/>
            <person name="Bills G."/>
            <person name="Bluhm B."/>
            <person name="Cannon C."/>
            <person name="Castanera R."/>
            <person name="Culley D."/>
            <person name="Daum C."/>
            <person name="Ezra D."/>
            <person name="Gonzalez J."/>
            <person name="Henrissat B."/>
            <person name="Kuo A."/>
            <person name="Liang C."/>
            <person name="Lipzen A."/>
            <person name="Lutzoni F."/>
            <person name="Magnuson J."/>
            <person name="Mondo S."/>
            <person name="Nolan M."/>
            <person name="Ohm R."/>
            <person name="Pangilinan J."/>
            <person name="Park H.-J."/>
            <person name="Ramirez L."/>
            <person name="Alfaro M."/>
            <person name="Sun H."/>
            <person name="Tritt A."/>
            <person name="Yoshinaga Y."/>
            <person name="Zwiers L.-H."/>
            <person name="Turgeon B."/>
            <person name="Goodwin S."/>
            <person name="Spatafora J."/>
            <person name="Crous P."/>
            <person name="Grigoriev I."/>
        </authorList>
    </citation>
    <scope>NUCLEOTIDE SEQUENCE</scope>
    <source>
        <strain evidence="2">CBS 269.34</strain>
    </source>
</reference>
<gene>
    <name evidence="2" type="ORF">BU16DRAFT_143005</name>
</gene>
<evidence type="ECO:0000256" key="1">
    <source>
        <dbReference type="SAM" id="MobiDB-lite"/>
    </source>
</evidence>
<protein>
    <submittedName>
        <fullName evidence="2">Uncharacterized protein</fullName>
    </submittedName>
</protein>
<dbReference type="EMBL" id="MU004196">
    <property type="protein sequence ID" value="KAF2491079.1"/>
    <property type="molecule type" value="Genomic_DNA"/>
</dbReference>
<proteinExistence type="predicted"/>
<feature type="compositionally biased region" description="Basic and acidic residues" evidence="1">
    <location>
        <begin position="1"/>
        <end position="12"/>
    </location>
</feature>
<feature type="region of interest" description="Disordered" evidence="1">
    <location>
        <begin position="267"/>
        <end position="288"/>
    </location>
</feature>
<feature type="region of interest" description="Disordered" evidence="1">
    <location>
        <begin position="363"/>
        <end position="408"/>
    </location>
</feature>
<feature type="compositionally biased region" description="Polar residues" evidence="1">
    <location>
        <begin position="393"/>
        <end position="404"/>
    </location>
</feature>
<evidence type="ECO:0000313" key="3">
    <source>
        <dbReference type="Proteomes" id="UP000799750"/>
    </source>
</evidence>
<organism evidence="2 3">
    <name type="scientific">Lophium mytilinum</name>
    <dbReference type="NCBI Taxonomy" id="390894"/>
    <lineage>
        <taxon>Eukaryota</taxon>
        <taxon>Fungi</taxon>
        <taxon>Dikarya</taxon>
        <taxon>Ascomycota</taxon>
        <taxon>Pezizomycotina</taxon>
        <taxon>Dothideomycetes</taxon>
        <taxon>Pleosporomycetidae</taxon>
        <taxon>Mytilinidiales</taxon>
        <taxon>Mytilinidiaceae</taxon>
        <taxon>Lophium</taxon>
    </lineage>
</organism>
<feature type="region of interest" description="Disordered" evidence="1">
    <location>
        <begin position="569"/>
        <end position="607"/>
    </location>
</feature>
<keyword evidence="3" id="KW-1185">Reference proteome</keyword>
<feature type="region of interest" description="Disordered" evidence="1">
    <location>
        <begin position="1"/>
        <end position="180"/>
    </location>
</feature>
<evidence type="ECO:0000313" key="2">
    <source>
        <dbReference type="EMBL" id="KAF2491079.1"/>
    </source>
</evidence>